<dbReference type="OrthoDB" id="9770099at2"/>
<dbReference type="PANTHER" id="PTHR30572:SF4">
    <property type="entry name" value="ABC TRANSPORTER PERMEASE YTRF"/>
    <property type="match status" value="1"/>
</dbReference>
<comment type="subcellular location">
    <subcellularLocation>
        <location evidence="1">Cell membrane</location>
        <topology evidence="1">Multi-pass membrane protein</topology>
    </subcellularLocation>
</comment>
<dbReference type="Proteomes" id="UP000214646">
    <property type="component" value="Unassembled WGS sequence"/>
</dbReference>
<feature type="transmembrane region" description="Helical" evidence="7">
    <location>
        <begin position="440"/>
        <end position="464"/>
    </location>
</feature>
<evidence type="ECO:0000256" key="1">
    <source>
        <dbReference type="ARBA" id="ARBA00004651"/>
    </source>
</evidence>
<reference evidence="10" key="1">
    <citation type="submission" date="2017-06" db="EMBL/GenBank/DDBJ databases">
        <title>Genome analysis of Fimbriiglobus ruber SP5, the first member of the order Planctomycetales with confirmed chitinolytic capability.</title>
        <authorList>
            <person name="Ravin N.V."/>
            <person name="Rakitin A.L."/>
            <person name="Ivanova A.A."/>
            <person name="Beletsky A.V."/>
            <person name="Kulichevskaya I.S."/>
            <person name="Mardanov A.V."/>
            <person name="Dedysh S.N."/>
        </authorList>
    </citation>
    <scope>NUCLEOTIDE SEQUENCE [LARGE SCALE GENOMIC DNA]</scope>
    <source>
        <strain evidence="10">SP5</strain>
    </source>
</reference>
<feature type="transmembrane region" description="Helical" evidence="7">
    <location>
        <begin position="494"/>
        <end position="514"/>
    </location>
</feature>
<dbReference type="RefSeq" id="WP_088252897.1">
    <property type="nucleotide sequence ID" value="NZ_NIDE01000002.1"/>
</dbReference>
<organism evidence="9 10">
    <name type="scientific">Fimbriiglobus ruber</name>
    <dbReference type="NCBI Taxonomy" id="1908690"/>
    <lineage>
        <taxon>Bacteria</taxon>
        <taxon>Pseudomonadati</taxon>
        <taxon>Planctomycetota</taxon>
        <taxon>Planctomycetia</taxon>
        <taxon>Gemmatales</taxon>
        <taxon>Gemmataceae</taxon>
        <taxon>Fimbriiglobus</taxon>
    </lineage>
</organism>
<evidence type="ECO:0000256" key="6">
    <source>
        <dbReference type="ARBA" id="ARBA00038076"/>
    </source>
</evidence>
<keyword evidence="4 7" id="KW-1133">Transmembrane helix</keyword>
<evidence type="ECO:0000259" key="8">
    <source>
        <dbReference type="Pfam" id="PF02687"/>
    </source>
</evidence>
<evidence type="ECO:0000313" key="10">
    <source>
        <dbReference type="Proteomes" id="UP000214646"/>
    </source>
</evidence>
<dbReference type="EMBL" id="NIDE01000002">
    <property type="protein sequence ID" value="OWK45127.1"/>
    <property type="molecule type" value="Genomic_DNA"/>
</dbReference>
<protein>
    <submittedName>
        <fullName evidence="9">Permease subunit of a ABC-type transport system involved in lipoprotein release</fullName>
    </submittedName>
</protein>
<keyword evidence="10" id="KW-1185">Reference proteome</keyword>
<evidence type="ECO:0000313" key="9">
    <source>
        <dbReference type="EMBL" id="OWK45127.1"/>
    </source>
</evidence>
<sequence length="531" mass="56775">MRTTDLIGAAAGGLWRQKARTALTLAGVAVGGCAMAFSLSLGIGLRALIDREFQSRPGFWSVYVRASQRGLPVPEAEIPPEKIEVVGQMADDRRQRIRARRITEYQNERPRRPPVALTAERVAELRTLPDVVDVTTTHVWGGRVSLGDVRRDATVMASVPPAKAAAKRLIAGQVPAADDPAAAFVSEYLLYRLGVRDDAAVAAVIGKVIHIRVGGTNDAIPENFARSIGAIPDDLTAFQEQTLAKIAAQLPKAIDKLDLTATEKRALSSLFAPRVKPKAGTAAEKADAGVEGGFRIAGVYRLPTAEEGEGGMADPDAAAMNYPDLFIPPESGNRLFEQIPYVKQTGFQSATIRVRPGGDLVRVVAAAKAMGLQADSAAEWHKSAKREVTLIAAGLNLFSLVSLLIAALGITNTLITSVVERTREIGILKALGATDRQVMALFLTEGGIIGLTGGLLGLALAWGLSFPADSLVHRLIQEQAPEMLVSETVFEFPAWLPVLTVVFAILVTTLAAFYPSRRAARVQPVEALRHE</sequence>
<dbReference type="PANTHER" id="PTHR30572">
    <property type="entry name" value="MEMBRANE COMPONENT OF TRANSPORTER-RELATED"/>
    <property type="match status" value="1"/>
</dbReference>
<feature type="transmembrane region" description="Helical" evidence="7">
    <location>
        <begin position="21"/>
        <end position="45"/>
    </location>
</feature>
<comment type="caution">
    <text evidence="9">The sequence shown here is derived from an EMBL/GenBank/DDBJ whole genome shotgun (WGS) entry which is preliminary data.</text>
</comment>
<comment type="similarity">
    <text evidence="6">Belongs to the ABC-4 integral membrane protein family.</text>
</comment>
<dbReference type="PROSITE" id="PS51257">
    <property type="entry name" value="PROKAR_LIPOPROTEIN"/>
    <property type="match status" value="1"/>
</dbReference>
<name>A0A225E9M4_9BACT</name>
<dbReference type="InterPro" id="IPR003838">
    <property type="entry name" value="ABC3_permease_C"/>
</dbReference>
<evidence type="ECO:0000256" key="3">
    <source>
        <dbReference type="ARBA" id="ARBA00022692"/>
    </source>
</evidence>
<dbReference type="InterPro" id="IPR050250">
    <property type="entry name" value="Macrolide_Exporter_MacB"/>
</dbReference>
<dbReference type="GO" id="GO:0005886">
    <property type="term" value="C:plasma membrane"/>
    <property type="evidence" value="ECO:0007669"/>
    <property type="project" value="UniProtKB-SubCell"/>
</dbReference>
<dbReference type="Pfam" id="PF02687">
    <property type="entry name" value="FtsX"/>
    <property type="match status" value="1"/>
</dbReference>
<dbReference type="GO" id="GO:0022857">
    <property type="term" value="F:transmembrane transporter activity"/>
    <property type="evidence" value="ECO:0007669"/>
    <property type="project" value="TreeGrafter"/>
</dbReference>
<evidence type="ECO:0000256" key="4">
    <source>
        <dbReference type="ARBA" id="ARBA00022989"/>
    </source>
</evidence>
<feature type="transmembrane region" description="Helical" evidence="7">
    <location>
        <begin position="397"/>
        <end position="419"/>
    </location>
</feature>
<proteinExistence type="inferred from homology"/>
<keyword evidence="2" id="KW-1003">Cell membrane</keyword>
<gene>
    <name evidence="9" type="ORF">FRUB_01458</name>
</gene>
<dbReference type="AlphaFoldDB" id="A0A225E9M4"/>
<keyword evidence="5 7" id="KW-0472">Membrane</keyword>
<keyword evidence="3 7" id="KW-0812">Transmembrane</keyword>
<feature type="domain" description="ABC3 transporter permease C-terminal" evidence="8">
    <location>
        <begin position="396"/>
        <end position="524"/>
    </location>
</feature>
<evidence type="ECO:0000256" key="5">
    <source>
        <dbReference type="ARBA" id="ARBA00023136"/>
    </source>
</evidence>
<accession>A0A225E9M4</accession>
<evidence type="ECO:0000256" key="2">
    <source>
        <dbReference type="ARBA" id="ARBA00022475"/>
    </source>
</evidence>
<keyword evidence="9" id="KW-0449">Lipoprotein</keyword>
<evidence type="ECO:0000256" key="7">
    <source>
        <dbReference type="SAM" id="Phobius"/>
    </source>
</evidence>